<dbReference type="PIRSF" id="PIRSF033490">
    <property type="entry name" value="MazF"/>
    <property type="match status" value="1"/>
</dbReference>
<dbReference type="PANTHER" id="PTHR33988">
    <property type="entry name" value="ENDORIBONUCLEASE MAZF-RELATED"/>
    <property type="match status" value="1"/>
</dbReference>
<dbReference type="GO" id="GO:0004521">
    <property type="term" value="F:RNA endonuclease activity"/>
    <property type="evidence" value="ECO:0007669"/>
    <property type="project" value="TreeGrafter"/>
</dbReference>
<comment type="similarity">
    <text evidence="1 3">Belongs to the PemK/MazF family.</text>
</comment>
<keyword evidence="2" id="KW-1277">Toxin-antitoxin system</keyword>
<dbReference type="OrthoDB" id="9793906at2"/>
<keyword evidence="3" id="KW-0255">Endonuclease</keyword>
<evidence type="ECO:0000313" key="5">
    <source>
        <dbReference type="Proteomes" id="UP000032452"/>
    </source>
</evidence>
<dbReference type="Gene3D" id="2.30.30.110">
    <property type="match status" value="1"/>
</dbReference>
<protein>
    <recommendedName>
        <fullName evidence="3">mRNA interferase</fullName>
        <ecNumber evidence="3">3.1.-.-</ecNumber>
    </recommendedName>
</protein>
<comment type="function">
    <text evidence="3">Toxic component of a type II toxin-antitoxin (TA) system.</text>
</comment>
<accession>A0A0D8ZRP3</accession>
<proteinExistence type="inferred from homology"/>
<evidence type="ECO:0000256" key="3">
    <source>
        <dbReference type="PIRNR" id="PIRNR033490"/>
    </source>
</evidence>
<dbReference type="GO" id="GO:0006402">
    <property type="term" value="P:mRNA catabolic process"/>
    <property type="evidence" value="ECO:0007669"/>
    <property type="project" value="TreeGrafter"/>
</dbReference>
<gene>
    <name evidence="4" type="ORF">UH38_21255</name>
</gene>
<evidence type="ECO:0000256" key="1">
    <source>
        <dbReference type="ARBA" id="ARBA00007521"/>
    </source>
</evidence>
<dbReference type="PATRIC" id="fig|1618023.3.peg.2551"/>
<dbReference type="PANTHER" id="PTHR33988:SF1">
    <property type="entry name" value="ENDORIBONUCLEASE MAZF7-RELATED"/>
    <property type="match status" value="1"/>
</dbReference>
<dbReference type="GO" id="GO:0003677">
    <property type="term" value="F:DNA binding"/>
    <property type="evidence" value="ECO:0007669"/>
    <property type="project" value="InterPro"/>
</dbReference>
<dbReference type="AlphaFoldDB" id="A0A0D8ZRP3"/>
<sequence length="112" mass="12376">MKRGDIYYANLSPALGSETDKRRPVLIISNNANNRAADTVTILPITSNVIRVYPFEVFLEPNGTGLSKPSKVQAQQIRTISKQRLDKNKLGTLSSETMQLVKAALILHLALE</sequence>
<name>A0A0D8ZRP3_9CYAN</name>
<dbReference type="SUPFAM" id="SSF50118">
    <property type="entry name" value="Cell growth inhibitor/plasmid maintenance toxic component"/>
    <property type="match status" value="1"/>
</dbReference>
<comment type="caution">
    <text evidence="4">The sequence shown here is derived from an EMBL/GenBank/DDBJ whole genome shotgun (WGS) entry which is preliminary data.</text>
</comment>
<dbReference type="GO" id="GO:0016787">
    <property type="term" value="F:hydrolase activity"/>
    <property type="evidence" value="ECO:0007669"/>
    <property type="project" value="UniProtKB-KW"/>
</dbReference>
<dbReference type="RefSeq" id="WP_045056703.1">
    <property type="nucleotide sequence ID" value="NZ_CAWMDP010000029.1"/>
</dbReference>
<dbReference type="STRING" id="1618023.UH38_21255"/>
<dbReference type="EC" id="3.1.-.-" evidence="3"/>
<dbReference type="Proteomes" id="UP000032452">
    <property type="component" value="Unassembled WGS sequence"/>
</dbReference>
<dbReference type="EMBL" id="JYON01000032">
    <property type="protein sequence ID" value="KJH69866.1"/>
    <property type="molecule type" value="Genomic_DNA"/>
</dbReference>
<dbReference type="InterPro" id="IPR003477">
    <property type="entry name" value="PemK-like"/>
</dbReference>
<keyword evidence="5" id="KW-1185">Reference proteome</keyword>
<organism evidence="4 5">
    <name type="scientific">Aliterella atlantica CENA595</name>
    <dbReference type="NCBI Taxonomy" id="1618023"/>
    <lineage>
        <taxon>Bacteria</taxon>
        <taxon>Bacillati</taxon>
        <taxon>Cyanobacteriota</taxon>
        <taxon>Cyanophyceae</taxon>
        <taxon>Chroococcidiopsidales</taxon>
        <taxon>Aliterellaceae</taxon>
        <taxon>Aliterella</taxon>
    </lineage>
</organism>
<dbReference type="GO" id="GO:0016075">
    <property type="term" value="P:rRNA catabolic process"/>
    <property type="evidence" value="ECO:0007669"/>
    <property type="project" value="TreeGrafter"/>
</dbReference>
<keyword evidence="3" id="KW-0540">Nuclease</keyword>
<dbReference type="Pfam" id="PF02452">
    <property type="entry name" value="PemK_toxin"/>
    <property type="match status" value="1"/>
</dbReference>
<dbReference type="InterPro" id="IPR011067">
    <property type="entry name" value="Plasmid_toxin/cell-grow_inhib"/>
</dbReference>
<evidence type="ECO:0000313" key="4">
    <source>
        <dbReference type="EMBL" id="KJH69866.1"/>
    </source>
</evidence>
<reference evidence="4 5" key="1">
    <citation type="submission" date="2015-02" db="EMBL/GenBank/DDBJ databases">
        <title>Draft genome of a novel marine cyanobacterium (Chroococcales) isolated from South Atlantic Ocean.</title>
        <authorList>
            <person name="Rigonato J."/>
            <person name="Alvarenga D.O."/>
            <person name="Branco L.H."/>
            <person name="Varani A.M."/>
            <person name="Brandini F.P."/>
            <person name="Fiore M.F."/>
        </authorList>
    </citation>
    <scope>NUCLEOTIDE SEQUENCE [LARGE SCALE GENOMIC DNA]</scope>
    <source>
        <strain evidence="4 5">CENA595</strain>
    </source>
</reference>
<evidence type="ECO:0000256" key="2">
    <source>
        <dbReference type="ARBA" id="ARBA00022649"/>
    </source>
</evidence>
<keyword evidence="3" id="KW-0378">Hydrolase</keyword>